<evidence type="ECO:0000256" key="2">
    <source>
        <dbReference type="SAM" id="SignalP"/>
    </source>
</evidence>
<keyword evidence="2" id="KW-0732">Signal</keyword>
<dbReference type="EMBL" id="MCGN01000007">
    <property type="protein sequence ID" value="ORY95086.1"/>
    <property type="molecule type" value="Genomic_DNA"/>
</dbReference>
<feature type="chain" id="PRO_5012236634" evidence="2">
    <location>
        <begin position="31"/>
        <end position="122"/>
    </location>
</feature>
<dbReference type="AlphaFoldDB" id="A0A1X2H957"/>
<organism evidence="3 4">
    <name type="scientific">Syncephalastrum racemosum</name>
    <name type="common">Filamentous fungus</name>
    <dbReference type="NCBI Taxonomy" id="13706"/>
    <lineage>
        <taxon>Eukaryota</taxon>
        <taxon>Fungi</taxon>
        <taxon>Fungi incertae sedis</taxon>
        <taxon>Mucoromycota</taxon>
        <taxon>Mucoromycotina</taxon>
        <taxon>Mucoromycetes</taxon>
        <taxon>Mucorales</taxon>
        <taxon>Syncephalastraceae</taxon>
        <taxon>Syncephalastrum</taxon>
    </lineage>
</organism>
<sequence>MRSAASYKKSSLSFFLLLLFVLLLFDTSSSSSYTRICLFHNFLCDLASLFILMLLSLPIPTERPFSLPFIDPFLLFLSFHSFFVYVCLYPRFSITQPYICFPNKSGRTASPQTCLCHLKIRT</sequence>
<keyword evidence="4" id="KW-1185">Reference proteome</keyword>
<comment type="caution">
    <text evidence="3">The sequence shown here is derived from an EMBL/GenBank/DDBJ whole genome shotgun (WGS) entry which is preliminary data.</text>
</comment>
<keyword evidence="1" id="KW-0472">Membrane</keyword>
<name>A0A1X2H957_SYNRA</name>
<reference evidence="3 4" key="1">
    <citation type="submission" date="2016-07" db="EMBL/GenBank/DDBJ databases">
        <title>Pervasive Adenine N6-methylation of Active Genes in Fungi.</title>
        <authorList>
            <consortium name="DOE Joint Genome Institute"/>
            <person name="Mondo S.J."/>
            <person name="Dannebaum R.O."/>
            <person name="Kuo R.C."/>
            <person name="Labutti K."/>
            <person name="Haridas S."/>
            <person name="Kuo A."/>
            <person name="Salamov A."/>
            <person name="Ahrendt S.R."/>
            <person name="Lipzen A."/>
            <person name="Sullivan W."/>
            <person name="Andreopoulos W.B."/>
            <person name="Clum A."/>
            <person name="Lindquist E."/>
            <person name="Daum C."/>
            <person name="Ramamoorthy G.K."/>
            <person name="Gryganskyi A."/>
            <person name="Culley D."/>
            <person name="Magnuson J.K."/>
            <person name="James T.Y."/>
            <person name="O'Malley M.A."/>
            <person name="Stajich J.E."/>
            <person name="Spatafora J.W."/>
            <person name="Visel A."/>
            <person name="Grigoriev I.V."/>
        </authorList>
    </citation>
    <scope>NUCLEOTIDE SEQUENCE [LARGE SCALE GENOMIC DNA]</scope>
    <source>
        <strain evidence="3 4">NRRL 2496</strain>
    </source>
</reference>
<proteinExistence type="predicted"/>
<keyword evidence="1" id="KW-1133">Transmembrane helix</keyword>
<dbReference type="Proteomes" id="UP000242180">
    <property type="component" value="Unassembled WGS sequence"/>
</dbReference>
<keyword evidence="1" id="KW-0812">Transmembrane</keyword>
<evidence type="ECO:0000256" key="1">
    <source>
        <dbReference type="SAM" id="Phobius"/>
    </source>
</evidence>
<protein>
    <submittedName>
        <fullName evidence="3">Uncharacterized protein</fullName>
    </submittedName>
</protein>
<feature type="signal peptide" evidence="2">
    <location>
        <begin position="1"/>
        <end position="30"/>
    </location>
</feature>
<evidence type="ECO:0000313" key="3">
    <source>
        <dbReference type="EMBL" id="ORY95086.1"/>
    </source>
</evidence>
<accession>A0A1X2H957</accession>
<dbReference type="InParanoid" id="A0A1X2H957"/>
<feature type="transmembrane region" description="Helical" evidence="1">
    <location>
        <begin position="73"/>
        <end position="92"/>
    </location>
</feature>
<feature type="transmembrane region" description="Helical" evidence="1">
    <location>
        <begin position="40"/>
        <end position="61"/>
    </location>
</feature>
<evidence type="ECO:0000313" key="4">
    <source>
        <dbReference type="Proteomes" id="UP000242180"/>
    </source>
</evidence>
<gene>
    <name evidence="3" type="ORF">BCR43DRAFT_343238</name>
</gene>